<keyword evidence="4" id="KW-1185">Reference proteome</keyword>
<protein>
    <recommendedName>
        <fullName evidence="5">Cell division protein FtsL</fullName>
    </recommendedName>
</protein>
<evidence type="ECO:0000256" key="1">
    <source>
        <dbReference type="SAM" id="Coils"/>
    </source>
</evidence>
<dbReference type="EMBL" id="FXTH01000005">
    <property type="protein sequence ID" value="SMO54714.1"/>
    <property type="molecule type" value="Genomic_DNA"/>
</dbReference>
<organism evidence="3 4">
    <name type="scientific">Fodinibius sediminis</name>
    <dbReference type="NCBI Taxonomy" id="1214077"/>
    <lineage>
        <taxon>Bacteria</taxon>
        <taxon>Pseudomonadati</taxon>
        <taxon>Balneolota</taxon>
        <taxon>Balneolia</taxon>
        <taxon>Balneolales</taxon>
        <taxon>Balneolaceae</taxon>
        <taxon>Fodinibius</taxon>
    </lineage>
</organism>
<feature type="compositionally biased region" description="Basic residues" evidence="2">
    <location>
        <begin position="35"/>
        <end position="47"/>
    </location>
</feature>
<feature type="coiled-coil region" evidence="1">
    <location>
        <begin position="80"/>
        <end position="107"/>
    </location>
</feature>
<feature type="compositionally biased region" description="Basic residues" evidence="2">
    <location>
        <begin position="14"/>
        <end position="26"/>
    </location>
</feature>
<keyword evidence="1" id="KW-0175">Coiled coil</keyword>
<evidence type="ECO:0000256" key="2">
    <source>
        <dbReference type="SAM" id="MobiDB-lite"/>
    </source>
</evidence>
<dbReference type="Proteomes" id="UP000317593">
    <property type="component" value="Unassembled WGS sequence"/>
</dbReference>
<evidence type="ECO:0000313" key="4">
    <source>
        <dbReference type="Proteomes" id="UP000317593"/>
    </source>
</evidence>
<sequence length="140" mass="16137">MLVKSPMKKDNVRPNKRKKKKNRKKSSSQSNGKVYGRKINRGKSQKKKIPFPRIKPWKVITGAIVLGLLGMLYLKHVFATQELLREVQQAEREYNQAKRLHSNYRLTYDRMIGPAEIYDKAKGLGFVNGGPAEKVIEVEK</sequence>
<dbReference type="AlphaFoldDB" id="A0A521C5M6"/>
<gene>
    <name evidence="3" type="ORF">SAMN06265218_10554</name>
</gene>
<accession>A0A521C5M6</accession>
<name>A0A521C5M6_9BACT</name>
<reference evidence="3 4" key="1">
    <citation type="submission" date="2017-05" db="EMBL/GenBank/DDBJ databases">
        <authorList>
            <person name="Varghese N."/>
            <person name="Submissions S."/>
        </authorList>
    </citation>
    <scope>NUCLEOTIDE SEQUENCE [LARGE SCALE GENOMIC DNA]</scope>
    <source>
        <strain evidence="3 4">DSM 21194</strain>
    </source>
</reference>
<proteinExistence type="predicted"/>
<evidence type="ECO:0008006" key="5">
    <source>
        <dbReference type="Google" id="ProtNLM"/>
    </source>
</evidence>
<feature type="region of interest" description="Disordered" evidence="2">
    <location>
        <begin position="1"/>
        <end position="47"/>
    </location>
</feature>
<dbReference type="OrthoDB" id="1524902at2"/>
<evidence type="ECO:0000313" key="3">
    <source>
        <dbReference type="EMBL" id="SMO54714.1"/>
    </source>
</evidence>